<dbReference type="SUPFAM" id="SSF63829">
    <property type="entry name" value="Calcium-dependent phosphotriesterase"/>
    <property type="match status" value="1"/>
</dbReference>
<accession>A0A2U1TDG8</accession>
<evidence type="ECO:0000313" key="1">
    <source>
        <dbReference type="EMBL" id="PWC06860.1"/>
    </source>
</evidence>
<keyword evidence="1" id="KW-0456">Lyase</keyword>
<protein>
    <submittedName>
        <fullName evidence="1">Virginiamycin B lyase</fullName>
    </submittedName>
</protein>
<dbReference type="Proteomes" id="UP000244962">
    <property type="component" value="Unassembled WGS sequence"/>
</dbReference>
<dbReference type="AlphaFoldDB" id="A0A2U1TDG8"/>
<organism evidence="1 2">
    <name type="scientific">Mycetocola zhujimingii</name>
    <dbReference type="NCBI Taxonomy" id="2079792"/>
    <lineage>
        <taxon>Bacteria</taxon>
        <taxon>Bacillati</taxon>
        <taxon>Actinomycetota</taxon>
        <taxon>Actinomycetes</taxon>
        <taxon>Micrococcales</taxon>
        <taxon>Microbacteriaceae</taxon>
        <taxon>Mycetocola</taxon>
    </lineage>
</organism>
<dbReference type="InterPro" id="IPR015943">
    <property type="entry name" value="WD40/YVTN_repeat-like_dom_sf"/>
</dbReference>
<sequence length="295" mass="30576">MTEPTHLTEHRISDAEAAPYGVALTDDAAVWATLIRGQAVVRRDVDGTLDTISLGEGSEPSLLAAATEDSVWVTDAARNRIVRIGPEGIRAEIPVPSVGGRPFGIAAADSGEVWFTEMTTDLIGKVDILGKVTEFTAGVDHGNPSMIACSGESVWFTLNGANAIGYIRGGNSAVVVTDLPTSKAGPVGITVATDAAAWFTEIAAGQIGRLDRDGVLTEFPLPDRSSKPHAIAAAPSGGCWFTMWGSSQIGFIASDGTIAVTNLPTPESEPHGIAVAADGTVWAALETGFLAELRP</sequence>
<proteinExistence type="predicted"/>
<dbReference type="PANTHER" id="PTHR40274:SF3">
    <property type="entry name" value="VIRGINIAMYCIN B LYASE"/>
    <property type="match status" value="1"/>
</dbReference>
<name>A0A2U1TDG8_9MICO</name>
<dbReference type="InterPro" id="IPR051344">
    <property type="entry name" value="Vgb"/>
</dbReference>
<comment type="caution">
    <text evidence="1">The sequence shown here is derived from an EMBL/GenBank/DDBJ whole genome shotgun (WGS) entry which is preliminary data.</text>
</comment>
<keyword evidence="2" id="KW-1185">Reference proteome</keyword>
<evidence type="ECO:0000313" key="2">
    <source>
        <dbReference type="Proteomes" id="UP000244962"/>
    </source>
</evidence>
<dbReference type="PANTHER" id="PTHR40274">
    <property type="entry name" value="VIRGINIAMYCIN B LYASE"/>
    <property type="match status" value="1"/>
</dbReference>
<dbReference type="RefSeq" id="WP_108962976.1">
    <property type="nucleotide sequence ID" value="NZ_QEFB01000009.1"/>
</dbReference>
<dbReference type="GO" id="GO:0030288">
    <property type="term" value="C:outer membrane-bounded periplasmic space"/>
    <property type="evidence" value="ECO:0007669"/>
    <property type="project" value="TreeGrafter"/>
</dbReference>
<gene>
    <name evidence="1" type="ORF">DF223_09585</name>
</gene>
<dbReference type="Gene3D" id="2.130.10.10">
    <property type="entry name" value="YVTN repeat-like/Quinoprotein amine dehydrogenase"/>
    <property type="match status" value="1"/>
</dbReference>
<dbReference type="Pfam" id="PF24684">
    <property type="entry name" value="Vgb_lyase"/>
    <property type="match status" value="1"/>
</dbReference>
<dbReference type="EMBL" id="QEFB01000009">
    <property type="protein sequence ID" value="PWC06860.1"/>
    <property type="molecule type" value="Genomic_DNA"/>
</dbReference>
<dbReference type="GO" id="GO:0016829">
    <property type="term" value="F:lyase activity"/>
    <property type="evidence" value="ECO:0007669"/>
    <property type="project" value="UniProtKB-KW"/>
</dbReference>
<reference evidence="2" key="1">
    <citation type="submission" date="2018-04" db="EMBL/GenBank/DDBJ databases">
        <authorList>
            <person name="Liu S."/>
            <person name="Wang Z."/>
            <person name="Li J."/>
        </authorList>
    </citation>
    <scope>NUCLEOTIDE SEQUENCE [LARGE SCALE GENOMIC DNA]</scope>
    <source>
        <strain evidence="2">622</strain>
    </source>
</reference>